<accession>A0A6I4STS9</accession>
<evidence type="ECO:0000313" key="2">
    <source>
        <dbReference type="Proteomes" id="UP000433652"/>
    </source>
</evidence>
<organism evidence="1 2">
    <name type="scientific">Croceibacterium salegens</name>
    <dbReference type="NCBI Taxonomy" id="1737568"/>
    <lineage>
        <taxon>Bacteria</taxon>
        <taxon>Pseudomonadati</taxon>
        <taxon>Pseudomonadota</taxon>
        <taxon>Alphaproteobacteria</taxon>
        <taxon>Sphingomonadales</taxon>
        <taxon>Erythrobacteraceae</taxon>
        <taxon>Croceibacterium</taxon>
    </lineage>
</organism>
<dbReference type="RefSeq" id="WP_159793707.1">
    <property type="nucleotide sequence ID" value="NZ_WTYM01000033.1"/>
</dbReference>
<dbReference type="AlphaFoldDB" id="A0A6I4STS9"/>
<name>A0A6I4STS9_9SPHN</name>
<protein>
    <submittedName>
        <fullName evidence="1">Uncharacterized protein</fullName>
    </submittedName>
</protein>
<keyword evidence="2" id="KW-1185">Reference proteome</keyword>
<dbReference type="Proteomes" id="UP000433652">
    <property type="component" value="Unassembled WGS sequence"/>
</dbReference>
<dbReference type="EMBL" id="WTYM01000033">
    <property type="protein sequence ID" value="MXO59381.1"/>
    <property type="molecule type" value="Genomic_DNA"/>
</dbReference>
<reference evidence="1 2" key="1">
    <citation type="submission" date="2019-12" db="EMBL/GenBank/DDBJ databases">
        <title>Genomic-based taxomic classification of the family Erythrobacteraceae.</title>
        <authorList>
            <person name="Xu L."/>
        </authorList>
    </citation>
    <scope>NUCLEOTIDE SEQUENCE [LARGE SCALE GENOMIC DNA]</scope>
    <source>
        <strain evidence="1 2">MCCC 1K01500</strain>
    </source>
</reference>
<proteinExistence type="predicted"/>
<comment type="caution">
    <text evidence="1">The sequence shown here is derived from an EMBL/GenBank/DDBJ whole genome shotgun (WGS) entry which is preliminary data.</text>
</comment>
<evidence type="ECO:0000313" key="1">
    <source>
        <dbReference type="EMBL" id="MXO59381.1"/>
    </source>
</evidence>
<dbReference type="OrthoDB" id="7428630at2"/>
<sequence>MRRYLVLGDETARHPFRQSLPPHVRDAALAAPLPRTWREVLEISREDVRGFATSYVACLVAVAAFIF</sequence>
<gene>
    <name evidence="1" type="ORF">GRI89_07485</name>
</gene>